<accession>A0ABP0B1P1</accession>
<organism evidence="2 3">
    <name type="scientific">Sporothrix eucalyptigena</name>
    <dbReference type="NCBI Taxonomy" id="1812306"/>
    <lineage>
        <taxon>Eukaryota</taxon>
        <taxon>Fungi</taxon>
        <taxon>Dikarya</taxon>
        <taxon>Ascomycota</taxon>
        <taxon>Pezizomycotina</taxon>
        <taxon>Sordariomycetes</taxon>
        <taxon>Sordariomycetidae</taxon>
        <taxon>Ophiostomatales</taxon>
        <taxon>Ophiostomataceae</taxon>
        <taxon>Sporothrix</taxon>
    </lineage>
</organism>
<gene>
    <name evidence="2" type="ORF">SEUCBS140593_001885</name>
</gene>
<proteinExistence type="predicted"/>
<sequence length="206" mass="21842">MSYERSASYGTPSSDTAVNTSQSVGSNYMTQAQAEGGNNNNNNIYAIQVSPSHSGQPISPQWITPTATAADHHPLPLVAPFHQGAVGTTDYVPIHADHSQTQPDPIVQLLDQHAWHGLKLYESFGAIPDNNITILDYFSTTPLGMDDQSLGGGPVGSLVQNAHIHDGPTQTAGTAGHDMVGAWPDSLTNSILNFQPNFHDLGDFAG</sequence>
<dbReference type="EMBL" id="CAWUHD010000011">
    <property type="protein sequence ID" value="CAK7213528.1"/>
    <property type="molecule type" value="Genomic_DNA"/>
</dbReference>
<keyword evidence="3" id="KW-1185">Reference proteome</keyword>
<evidence type="ECO:0000256" key="1">
    <source>
        <dbReference type="SAM" id="MobiDB-lite"/>
    </source>
</evidence>
<reference evidence="2 3" key="1">
    <citation type="submission" date="2024-01" db="EMBL/GenBank/DDBJ databases">
        <authorList>
            <person name="Allen C."/>
            <person name="Tagirdzhanova G."/>
        </authorList>
    </citation>
    <scope>NUCLEOTIDE SEQUENCE [LARGE SCALE GENOMIC DNA]</scope>
</reference>
<comment type="caution">
    <text evidence="2">The sequence shown here is derived from an EMBL/GenBank/DDBJ whole genome shotgun (WGS) entry which is preliminary data.</text>
</comment>
<evidence type="ECO:0000313" key="3">
    <source>
        <dbReference type="Proteomes" id="UP001642482"/>
    </source>
</evidence>
<name>A0ABP0B1P1_9PEZI</name>
<feature type="compositionally biased region" description="Polar residues" evidence="1">
    <location>
        <begin position="8"/>
        <end position="21"/>
    </location>
</feature>
<protein>
    <submittedName>
        <fullName evidence="2">Uncharacterized protein</fullName>
    </submittedName>
</protein>
<evidence type="ECO:0000313" key="2">
    <source>
        <dbReference type="EMBL" id="CAK7213528.1"/>
    </source>
</evidence>
<dbReference type="Proteomes" id="UP001642482">
    <property type="component" value="Unassembled WGS sequence"/>
</dbReference>
<feature type="region of interest" description="Disordered" evidence="1">
    <location>
        <begin position="1"/>
        <end position="21"/>
    </location>
</feature>